<name>A0AA36AYY5_OCTVU</name>
<keyword evidence="2" id="KW-0472">Membrane</keyword>
<dbReference type="EMBL" id="OX597819">
    <property type="protein sequence ID" value="CAI9724198.1"/>
    <property type="molecule type" value="Genomic_DNA"/>
</dbReference>
<sequence length="109" mass="12051">MELERTKLKTEEKRTRTKENEKAAMEEKGTRRKNLPELIDIVWEEEKKVSFAVIVVVVVVVVVVGGGGGVGVVFVEVMVMGVVDDVRFCDVHASSKTINSTCELTGNEN</sequence>
<evidence type="ECO:0000256" key="2">
    <source>
        <dbReference type="SAM" id="Phobius"/>
    </source>
</evidence>
<reference evidence="3" key="1">
    <citation type="submission" date="2023-08" db="EMBL/GenBank/DDBJ databases">
        <authorList>
            <person name="Alioto T."/>
            <person name="Alioto T."/>
            <person name="Gomez Garrido J."/>
        </authorList>
    </citation>
    <scope>NUCLEOTIDE SEQUENCE</scope>
</reference>
<organism evidence="3 4">
    <name type="scientific">Octopus vulgaris</name>
    <name type="common">Common octopus</name>
    <dbReference type="NCBI Taxonomy" id="6645"/>
    <lineage>
        <taxon>Eukaryota</taxon>
        <taxon>Metazoa</taxon>
        <taxon>Spiralia</taxon>
        <taxon>Lophotrochozoa</taxon>
        <taxon>Mollusca</taxon>
        <taxon>Cephalopoda</taxon>
        <taxon>Coleoidea</taxon>
        <taxon>Octopodiformes</taxon>
        <taxon>Octopoda</taxon>
        <taxon>Incirrata</taxon>
        <taxon>Octopodidae</taxon>
        <taxon>Octopus</taxon>
    </lineage>
</organism>
<evidence type="ECO:0000313" key="3">
    <source>
        <dbReference type="EMBL" id="CAI9724198.1"/>
    </source>
</evidence>
<gene>
    <name evidence="3" type="ORF">OCTVUL_1B025574</name>
</gene>
<protein>
    <submittedName>
        <fullName evidence="3">Uncharacterized protein</fullName>
    </submittedName>
</protein>
<keyword evidence="2" id="KW-1133">Transmembrane helix</keyword>
<feature type="transmembrane region" description="Helical" evidence="2">
    <location>
        <begin position="51"/>
        <end position="75"/>
    </location>
</feature>
<feature type="compositionally biased region" description="Basic and acidic residues" evidence="1">
    <location>
        <begin position="1"/>
        <end position="29"/>
    </location>
</feature>
<keyword evidence="4" id="KW-1185">Reference proteome</keyword>
<proteinExistence type="predicted"/>
<dbReference type="AlphaFoldDB" id="A0AA36AYY5"/>
<dbReference type="Proteomes" id="UP001162480">
    <property type="component" value="Chromosome 6"/>
</dbReference>
<keyword evidence="2" id="KW-0812">Transmembrane</keyword>
<evidence type="ECO:0000256" key="1">
    <source>
        <dbReference type="SAM" id="MobiDB-lite"/>
    </source>
</evidence>
<accession>A0AA36AYY5</accession>
<feature type="region of interest" description="Disordered" evidence="1">
    <location>
        <begin position="1"/>
        <end position="30"/>
    </location>
</feature>
<evidence type="ECO:0000313" key="4">
    <source>
        <dbReference type="Proteomes" id="UP001162480"/>
    </source>
</evidence>